<keyword evidence="1" id="KW-0677">Repeat</keyword>
<dbReference type="Gene3D" id="3.40.50.10490">
    <property type="entry name" value="Glucose-6-phosphate isomerase like protein, domain 1"/>
    <property type="match status" value="2"/>
</dbReference>
<dbReference type="InterPro" id="IPR035490">
    <property type="entry name" value="GlmS/FrlB_SIS"/>
</dbReference>
<dbReference type="CDD" id="cd05008">
    <property type="entry name" value="SIS_GlmS_GlmD_1"/>
    <property type="match status" value="1"/>
</dbReference>
<keyword evidence="3" id="KW-0808">Transferase</keyword>
<protein>
    <submittedName>
        <fullName evidence="3">Glucosamine--fructose-6-phosphate aminotransferase</fullName>
    </submittedName>
</protein>
<dbReference type="PROSITE" id="PS51464">
    <property type="entry name" value="SIS"/>
    <property type="match status" value="2"/>
</dbReference>
<feature type="domain" description="SIS" evidence="2">
    <location>
        <begin position="200"/>
        <end position="343"/>
    </location>
</feature>
<dbReference type="InterPro" id="IPR035466">
    <property type="entry name" value="GlmS/AgaS_SIS"/>
</dbReference>
<dbReference type="GO" id="GO:1901135">
    <property type="term" value="P:carbohydrate derivative metabolic process"/>
    <property type="evidence" value="ECO:0007669"/>
    <property type="project" value="InterPro"/>
</dbReference>
<dbReference type="PANTHER" id="PTHR10937">
    <property type="entry name" value="GLUCOSAMINE--FRUCTOSE-6-PHOSPHATE AMINOTRANSFERASE, ISOMERIZING"/>
    <property type="match status" value="1"/>
</dbReference>
<dbReference type="GO" id="GO:0097367">
    <property type="term" value="F:carbohydrate derivative binding"/>
    <property type="evidence" value="ECO:0007669"/>
    <property type="project" value="InterPro"/>
</dbReference>
<dbReference type="SUPFAM" id="SSF53697">
    <property type="entry name" value="SIS domain"/>
    <property type="match status" value="1"/>
</dbReference>
<evidence type="ECO:0000313" key="4">
    <source>
        <dbReference type="Proteomes" id="UP000230790"/>
    </source>
</evidence>
<evidence type="ECO:0000256" key="1">
    <source>
        <dbReference type="ARBA" id="ARBA00022737"/>
    </source>
</evidence>
<feature type="domain" description="SIS" evidence="2">
    <location>
        <begin position="36"/>
        <end position="176"/>
    </location>
</feature>
<dbReference type="GO" id="GO:0008483">
    <property type="term" value="F:transaminase activity"/>
    <property type="evidence" value="ECO:0007669"/>
    <property type="project" value="UniProtKB-KW"/>
</dbReference>
<dbReference type="CDD" id="cd05009">
    <property type="entry name" value="SIS_GlmS_GlmD_2"/>
    <property type="match status" value="1"/>
</dbReference>
<comment type="caution">
    <text evidence="3">The sequence shown here is derived from an EMBL/GenBank/DDBJ whole genome shotgun (WGS) entry which is preliminary data.</text>
</comment>
<reference evidence="3 4" key="1">
    <citation type="submission" date="2017-11" db="EMBL/GenBank/DDBJ databases">
        <title>Evolution of Phototrophy in the Chloroflexi Phylum Driven by Horizontal Gene Transfer.</title>
        <authorList>
            <person name="Ward L.M."/>
            <person name="Hemp J."/>
            <person name="Shih P.M."/>
            <person name="Mcglynn S.E."/>
            <person name="Fischer W."/>
        </authorList>
    </citation>
    <scope>NUCLEOTIDE SEQUENCE [LARGE SCALE GENOMIC DNA]</scope>
    <source>
        <strain evidence="3">JP3_7</strain>
    </source>
</reference>
<accession>A0A2M8QCC7</accession>
<sequence length="353" mass="37042">MTQPYAPGAHMRAEIFEQPEALARLLERASAVLSPVARAARNCAFAVLAARGSSDNASIYGKYLLEGQARIPTALAAPSLFTLYDTPPRLAGALVVGVSQSGAAADVIAVLEAGQRQGALTLAITNTPGSPITAAAEHVLLLDVGPERALAATKTVTAQCAAYAGLVAAMQDNAALKQHLHHLPHYVRNALSREPLLTAWVPSLFKEKRLAVIGRGYAYGAAHEIALKLKETCFISAHAYSAADFLHGPLALIEPGYPVIILLNHDETQATTIQVIARILERGGRIFCLATSPAAAALPAHPRLNALVVDAPSSLLSPIAFIAVGQLLALNLSLQLGHNPDQSRGVSKVTVTK</sequence>
<dbReference type="PANTHER" id="PTHR10937:SF8">
    <property type="entry name" value="AMINOTRANSFERASE-RELATED"/>
    <property type="match status" value="1"/>
</dbReference>
<name>A0A2M8QCC7_9CHLR</name>
<dbReference type="EMBL" id="PGTN01000048">
    <property type="protein sequence ID" value="PJF47457.1"/>
    <property type="molecule type" value="Genomic_DNA"/>
</dbReference>
<dbReference type="Proteomes" id="UP000230790">
    <property type="component" value="Unassembled WGS sequence"/>
</dbReference>
<gene>
    <name evidence="3" type="ORF">CUN48_08610</name>
</gene>
<proteinExistence type="predicted"/>
<evidence type="ECO:0000259" key="2">
    <source>
        <dbReference type="PROSITE" id="PS51464"/>
    </source>
</evidence>
<evidence type="ECO:0000313" key="3">
    <source>
        <dbReference type="EMBL" id="PJF47457.1"/>
    </source>
</evidence>
<dbReference type="InterPro" id="IPR046348">
    <property type="entry name" value="SIS_dom_sf"/>
</dbReference>
<organism evidence="3 4">
    <name type="scientific">Candidatus Thermofonsia Clade 3 bacterium</name>
    <dbReference type="NCBI Taxonomy" id="2364212"/>
    <lineage>
        <taxon>Bacteria</taxon>
        <taxon>Bacillati</taxon>
        <taxon>Chloroflexota</taxon>
        <taxon>Candidatus Thermofontia</taxon>
        <taxon>Candidatus Thermofonsia Clade 3</taxon>
    </lineage>
</organism>
<dbReference type="InterPro" id="IPR001347">
    <property type="entry name" value="SIS_dom"/>
</dbReference>
<dbReference type="Pfam" id="PF01380">
    <property type="entry name" value="SIS"/>
    <property type="match status" value="2"/>
</dbReference>
<keyword evidence="3" id="KW-0032">Aminotransferase</keyword>
<dbReference type="AlphaFoldDB" id="A0A2M8QCC7"/>